<evidence type="ECO:0000256" key="1">
    <source>
        <dbReference type="SAM" id="MobiDB-lite"/>
    </source>
</evidence>
<reference evidence="2 3" key="1">
    <citation type="submission" date="2013-12" db="EMBL/GenBank/DDBJ databases">
        <authorList>
            <consortium name="DOE Joint Genome Institute"/>
            <person name="Eisen J."/>
            <person name="Huntemann M."/>
            <person name="Han J."/>
            <person name="Chen A."/>
            <person name="Kyrpides N."/>
            <person name="Mavromatis K."/>
            <person name="Markowitz V."/>
            <person name="Palaniappan K."/>
            <person name="Ivanova N."/>
            <person name="Schaumberg A."/>
            <person name="Pati A."/>
            <person name="Liolios K."/>
            <person name="Nordberg H.P."/>
            <person name="Cantor M.N."/>
            <person name="Hua S.X."/>
            <person name="Woyke T."/>
        </authorList>
    </citation>
    <scope>NUCLEOTIDE SEQUENCE [LARGE SCALE GENOMIC DNA]</scope>
    <source>
        <strain evidence="3">DSM 19437</strain>
    </source>
</reference>
<evidence type="ECO:0000313" key="3">
    <source>
        <dbReference type="Proteomes" id="UP000003586"/>
    </source>
</evidence>
<dbReference type="KEGG" id="nso:NIASO_10570"/>
<evidence type="ECO:0000313" key="2">
    <source>
        <dbReference type="EMBL" id="AHF17595.1"/>
    </source>
</evidence>
<dbReference type="Proteomes" id="UP000003586">
    <property type="component" value="Chromosome"/>
</dbReference>
<organism evidence="2 3">
    <name type="scientific">Niabella soli DSM 19437</name>
    <dbReference type="NCBI Taxonomy" id="929713"/>
    <lineage>
        <taxon>Bacteria</taxon>
        <taxon>Pseudomonadati</taxon>
        <taxon>Bacteroidota</taxon>
        <taxon>Chitinophagia</taxon>
        <taxon>Chitinophagales</taxon>
        <taxon>Chitinophagaceae</taxon>
        <taxon>Niabella</taxon>
    </lineage>
</organism>
<keyword evidence="3" id="KW-1185">Reference proteome</keyword>
<name>W0F3H8_9BACT</name>
<gene>
    <name evidence="2" type="ORF">NIASO_10570</name>
</gene>
<dbReference type="AlphaFoldDB" id="W0F3H8"/>
<dbReference type="HOGENOM" id="CLU_3404533_0_0_10"/>
<protein>
    <submittedName>
        <fullName evidence="2">Uncharacterized protein</fullName>
    </submittedName>
</protein>
<feature type="region of interest" description="Disordered" evidence="1">
    <location>
        <begin position="1"/>
        <end position="30"/>
    </location>
</feature>
<proteinExistence type="predicted"/>
<sequence>MPSGKIEKDEAAGTNTLYPGTDKPYRDIIR</sequence>
<accession>W0F3H8</accession>
<dbReference type="EMBL" id="CP007035">
    <property type="protein sequence ID" value="AHF17595.1"/>
    <property type="molecule type" value="Genomic_DNA"/>
</dbReference>
<feature type="compositionally biased region" description="Basic and acidic residues" evidence="1">
    <location>
        <begin position="1"/>
        <end position="11"/>
    </location>
</feature>